<evidence type="ECO:0000313" key="7">
    <source>
        <dbReference type="Proteomes" id="UP000621500"/>
    </source>
</evidence>
<dbReference type="Pfam" id="PF00534">
    <property type="entry name" value="Glycos_transf_1"/>
    <property type="match status" value="1"/>
</dbReference>
<reference evidence="6 7" key="1">
    <citation type="submission" date="2021-01" db="EMBL/GenBank/DDBJ databases">
        <title>Whole genome shotgun sequence of Plantactinospora mayteni NBRC 109088.</title>
        <authorList>
            <person name="Komaki H."/>
            <person name="Tamura T."/>
        </authorList>
    </citation>
    <scope>NUCLEOTIDE SEQUENCE [LARGE SCALE GENOMIC DNA]</scope>
    <source>
        <strain evidence="6 7">NBRC 109088</strain>
    </source>
</reference>
<dbReference type="Gene3D" id="3.40.50.2000">
    <property type="entry name" value="Glycogen Phosphorylase B"/>
    <property type="match status" value="2"/>
</dbReference>
<gene>
    <name evidence="6" type="ORF">Pma05_81620</name>
</gene>
<dbReference type="GO" id="GO:0016740">
    <property type="term" value="F:transferase activity"/>
    <property type="evidence" value="ECO:0007669"/>
    <property type="project" value="UniProtKB-KW"/>
</dbReference>
<dbReference type="Proteomes" id="UP000621500">
    <property type="component" value="Unassembled WGS sequence"/>
</dbReference>
<protein>
    <submittedName>
        <fullName evidence="6">Glycosyl transferase</fullName>
    </submittedName>
</protein>
<evidence type="ECO:0000256" key="3">
    <source>
        <dbReference type="SAM" id="MobiDB-lite"/>
    </source>
</evidence>
<organism evidence="6 7">
    <name type="scientific">Plantactinospora mayteni</name>
    <dbReference type="NCBI Taxonomy" id="566021"/>
    <lineage>
        <taxon>Bacteria</taxon>
        <taxon>Bacillati</taxon>
        <taxon>Actinomycetota</taxon>
        <taxon>Actinomycetes</taxon>
        <taxon>Micromonosporales</taxon>
        <taxon>Micromonosporaceae</taxon>
        <taxon>Plantactinospora</taxon>
    </lineage>
</organism>
<feature type="compositionally biased region" description="Low complexity" evidence="3">
    <location>
        <begin position="399"/>
        <end position="414"/>
    </location>
</feature>
<dbReference type="PANTHER" id="PTHR45947">
    <property type="entry name" value="SULFOQUINOVOSYL TRANSFERASE SQD2"/>
    <property type="match status" value="1"/>
</dbReference>
<comment type="caution">
    <text evidence="6">The sequence shown here is derived from an EMBL/GenBank/DDBJ whole genome shotgun (WGS) entry which is preliminary data.</text>
</comment>
<name>A0ABQ4F3V4_9ACTN</name>
<keyword evidence="2 6" id="KW-0808">Transferase</keyword>
<evidence type="ECO:0000259" key="5">
    <source>
        <dbReference type="Pfam" id="PF13579"/>
    </source>
</evidence>
<dbReference type="EMBL" id="BONX01000075">
    <property type="protein sequence ID" value="GIH01590.1"/>
    <property type="molecule type" value="Genomic_DNA"/>
</dbReference>
<feature type="domain" description="Glycosyl transferase family 1" evidence="4">
    <location>
        <begin position="202"/>
        <end position="358"/>
    </location>
</feature>
<dbReference type="PANTHER" id="PTHR45947:SF3">
    <property type="entry name" value="SULFOQUINOVOSYL TRANSFERASE SQD2"/>
    <property type="match status" value="1"/>
</dbReference>
<keyword evidence="7" id="KW-1185">Reference proteome</keyword>
<sequence length="439" mass="44783">MSELEPARPEDRAEPDVPAPTATVGQAGSVVLVLASSTGGVGQHVTSLARGLVGTGMTVTVCGPAATQEQFDFTAAGARFVPVEIPASPTPADARAVTALRRALAEPVGVVHAHGLRAGLVAVLARPAAPVVVTWHNAVLASGLRGRLSRLAERIVARRARVSLGASADLVERAAALGARDARLAPVAAPTLPAPRRSRSAVRAEFGVAPAQPLILSVGRLHPQKRYDLLVDAAARWRELDPPPVVVIAGSGPSYLPLAARISAARAPVTLLGHRTDVADLLAGADLAVVTSDWEARQLFAQEALRAGVPLVATAVGGVPELVGEAAVLIPPDDVDAVDEAVRVLLDDPARRDALAELATVRAAQWPTEAETVAAAAALYAELGAVRPTPPARPEDSTADPADPAPAGFGAAPPEESERTGGGRPPSAGWETGSSAGRG</sequence>
<dbReference type="CDD" id="cd03801">
    <property type="entry name" value="GT4_PimA-like"/>
    <property type="match status" value="1"/>
</dbReference>
<evidence type="ECO:0000313" key="6">
    <source>
        <dbReference type="EMBL" id="GIH01590.1"/>
    </source>
</evidence>
<dbReference type="InterPro" id="IPR050194">
    <property type="entry name" value="Glycosyltransferase_grp1"/>
</dbReference>
<evidence type="ECO:0000256" key="2">
    <source>
        <dbReference type="ARBA" id="ARBA00022679"/>
    </source>
</evidence>
<evidence type="ECO:0000259" key="4">
    <source>
        <dbReference type="Pfam" id="PF00534"/>
    </source>
</evidence>
<feature type="region of interest" description="Disordered" evidence="3">
    <location>
        <begin position="1"/>
        <end position="22"/>
    </location>
</feature>
<feature type="compositionally biased region" description="Basic and acidic residues" evidence="3">
    <location>
        <begin position="1"/>
        <end position="15"/>
    </location>
</feature>
<dbReference type="SUPFAM" id="SSF53756">
    <property type="entry name" value="UDP-Glycosyltransferase/glycogen phosphorylase"/>
    <property type="match status" value="1"/>
</dbReference>
<dbReference type="Pfam" id="PF13579">
    <property type="entry name" value="Glyco_trans_4_4"/>
    <property type="match status" value="1"/>
</dbReference>
<dbReference type="InterPro" id="IPR028098">
    <property type="entry name" value="Glyco_trans_4-like_N"/>
</dbReference>
<dbReference type="InterPro" id="IPR001296">
    <property type="entry name" value="Glyco_trans_1"/>
</dbReference>
<proteinExistence type="predicted"/>
<evidence type="ECO:0000256" key="1">
    <source>
        <dbReference type="ARBA" id="ARBA00022676"/>
    </source>
</evidence>
<feature type="region of interest" description="Disordered" evidence="3">
    <location>
        <begin position="387"/>
        <end position="439"/>
    </location>
</feature>
<keyword evidence="1" id="KW-0328">Glycosyltransferase</keyword>
<accession>A0ABQ4F3V4</accession>
<feature type="domain" description="Glycosyltransferase subfamily 4-like N-terminal" evidence="5">
    <location>
        <begin position="39"/>
        <end position="187"/>
    </location>
</feature>